<feature type="transmembrane region" description="Helical" evidence="6">
    <location>
        <begin position="261"/>
        <end position="281"/>
    </location>
</feature>
<evidence type="ECO:0000313" key="7">
    <source>
        <dbReference type="EMBL" id="CAD6193676.1"/>
    </source>
</evidence>
<evidence type="ECO:0000256" key="2">
    <source>
        <dbReference type="ARBA" id="ARBA00005692"/>
    </source>
</evidence>
<dbReference type="Pfam" id="PF02118">
    <property type="entry name" value="Srg"/>
    <property type="match status" value="1"/>
</dbReference>
<proteinExistence type="inferred from homology"/>
<dbReference type="Proteomes" id="UP000835052">
    <property type="component" value="Unassembled WGS sequence"/>
</dbReference>
<feature type="transmembrane region" description="Helical" evidence="6">
    <location>
        <begin position="180"/>
        <end position="201"/>
    </location>
</feature>
<evidence type="ECO:0000256" key="5">
    <source>
        <dbReference type="ARBA" id="ARBA00023136"/>
    </source>
</evidence>
<dbReference type="PANTHER" id="PTHR31114">
    <property type="entry name" value="SERPENTINE RECEPTOR CLASS GAMMA"/>
    <property type="match status" value="1"/>
</dbReference>
<feature type="transmembrane region" description="Helical" evidence="6">
    <location>
        <begin position="131"/>
        <end position="151"/>
    </location>
</feature>
<accession>A0A8S1HAQ0</accession>
<protein>
    <recommendedName>
        <fullName evidence="6">Serpentine receptor class gamma</fullName>
    </recommendedName>
</protein>
<comment type="caution">
    <text evidence="7">The sequence shown here is derived from an EMBL/GenBank/DDBJ whole genome shotgun (WGS) entry which is preliminary data.</text>
</comment>
<dbReference type="InterPro" id="IPR000609">
    <property type="entry name" value="7TM_GPCR_serpentine_rcpt_Srg"/>
</dbReference>
<dbReference type="GO" id="GO:0004888">
    <property type="term" value="F:transmembrane signaling receptor activity"/>
    <property type="evidence" value="ECO:0007669"/>
    <property type="project" value="InterPro"/>
</dbReference>
<feature type="transmembrane region" description="Helical" evidence="6">
    <location>
        <begin position="222"/>
        <end position="241"/>
    </location>
</feature>
<dbReference type="EMBL" id="CAJGYM010000037">
    <property type="protein sequence ID" value="CAD6193676.1"/>
    <property type="molecule type" value="Genomic_DNA"/>
</dbReference>
<dbReference type="AlphaFoldDB" id="A0A8S1HAQ0"/>
<feature type="transmembrane region" description="Helical" evidence="6">
    <location>
        <begin position="12"/>
        <end position="35"/>
    </location>
</feature>
<keyword evidence="8" id="KW-1185">Reference proteome</keyword>
<evidence type="ECO:0000256" key="3">
    <source>
        <dbReference type="ARBA" id="ARBA00022692"/>
    </source>
</evidence>
<comment type="subcellular location">
    <subcellularLocation>
        <location evidence="1">Membrane</location>
        <topology evidence="1">Multi-pass membrane protein</topology>
    </subcellularLocation>
</comment>
<gene>
    <name evidence="7" type="ORF">CAUJ_LOCUS9595</name>
</gene>
<dbReference type="GO" id="GO:0016020">
    <property type="term" value="C:membrane"/>
    <property type="evidence" value="ECO:0007669"/>
    <property type="project" value="UniProtKB-SubCell"/>
</dbReference>
<feature type="transmembrane region" description="Helical" evidence="6">
    <location>
        <begin position="90"/>
        <end position="111"/>
    </location>
</feature>
<dbReference type="PANTHER" id="PTHR31114:SF3">
    <property type="entry name" value="SERPENTINE RECEPTOR CLASS GAMMA-RELATED"/>
    <property type="match status" value="1"/>
</dbReference>
<dbReference type="GO" id="GO:0007606">
    <property type="term" value="P:sensory perception of chemical stimulus"/>
    <property type="evidence" value="ECO:0007669"/>
    <property type="project" value="UniProtKB-UniRule"/>
</dbReference>
<feature type="transmembrane region" description="Helical" evidence="6">
    <location>
        <begin position="47"/>
        <end position="65"/>
    </location>
</feature>
<keyword evidence="5 6" id="KW-0472">Membrane</keyword>
<evidence type="ECO:0000313" key="8">
    <source>
        <dbReference type="Proteomes" id="UP000835052"/>
    </source>
</evidence>
<organism evidence="7 8">
    <name type="scientific">Caenorhabditis auriculariae</name>
    <dbReference type="NCBI Taxonomy" id="2777116"/>
    <lineage>
        <taxon>Eukaryota</taxon>
        <taxon>Metazoa</taxon>
        <taxon>Ecdysozoa</taxon>
        <taxon>Nematoda</taxon>
        <taxon>Chromadorea</taxon>
        <taxon>Rhabditida</taxon>
        <taxon>Rhabditina</taxon>
        <taxon>Rhabditomorpha</taxon>
        <taxon>Rhabditoidea</taxon>
        <taxon>Rhabditidae</taxon>
        <taxon>Peloderinae</taxon>
        <taxon>Caenorhabditis</taxon>
    </lineage>
</organism>
<comment type="similarity">
    <text evidence="2 6">Belongs to the nematode receptor-like protein srg family.</text>
</comment>
<sequence length="303" mass="34891">MPKPQGGIKWYTIAFLIYGIPTIFLTVCLFILLCFHKAFKSSFYRLVQINFLVSVACYANTWYSLRLPLENAGYSFILSIERHLPGTMTWAQFLLAWFFHMQNITTFTLCLHRLTSTIFSNCADKFWRRYYLLFFVGSGLLSTLFMSPWIFGERFLLVKILDGNYVQNLHPQQFELLTQYNFLCALLYFTVIPLTAVWSNILISRKMRAVGYTAAERYSQKLSRITFAISLVHFGNFSYTIEEGIATTFGIRLIPADTVGIFVSFASDAVTLALPYILLLFDSNLRQVLRRSVAVTPHLVVIT</sequence>
<dbReference type="OrthoDB" id="5847711at2759"/>
<keyword evidence="3 6" id="KW-0812">Transmembrane</keyword>
<dbReference type="InterPro" id="IPR052880">
    <property type="entry name" value="NRL-Serpentine_Class_Gamma"/>
</dbReference>
<evidence type="ECO:0000256" key="1">
    <source>
        <dbReference type="ARBA" id="ARBA00004141"/>
    </source>
</evidence>
<evidence type="ECO:0000256" key="6">
    <source>
        <dbReference type="RuleBase" id="RU280813"/>
    </source>
</evidence>
<name>A0A8S1HAQ0_9PELO</name>
<evidence type="ECO:0000256" key="4">
    <source>
        <dbReference type="ARBA" id="ARBA00022989"/>
    </source>
</evidence>
<keyword evidence="4 6" id="KW-1133">Transmembrane helix</keyword>
<reference evidence="7" key="1">
    <citation type="submission" date="2020-10" db="EMBL/GenBank/DDBJ databases">
        <authorList>
            <person name="Kikuchi T."/>
        </authorList>
    </citation>
    <scope>NUCLEOTIDE SEQUENCE</scope>
    <source>
        <strain evidence="7">NKZ352</strain>
    </source>
</reference>